<dbReference type="AlphaFoldDB" id="A0A895Y5L7"/>
<accession>A0A895Y5L7</accession>
<dbReference type="KEGG" id="nhy:JQS43_15155"/>
<dbReference type="EMBL" id="CP070499">
    <property type="protein sequence ID" value="QSB12994.1"/>
    <property type="molecule type" value="Genomic_DNA"/>
</dbReference>
<keyword evidence="2" id="KW-1185">Reference proteome</keyword>
<reference evidence="1" key="1">
    <citation type="submission" date="2021-02" db="EMBL/GenBank/DDBJ databases">
        <title>Natrosporangium hydrolyticum gen. nov., sp. nov, a haloalkaliphilic actinobacterium from a soda solonchak soil.</title>
        <authorList>
            <person name="Sorokin D.Y."/>
            <person name="Khijniak T.V."/>
            <person name="Zakharycheva A.P."/>
            <person name="Boueva O.V."/>
            <person name="Ariskina E.V."/>
            <person name="Hahnke R.L."/>
            <person name="Bunk B."/>
            <person name="Sproer C."/>
            <person name="Schumann P."/>
            <person name="Evtushenko L.I."/>
            <person name="Kublanov I.V."/>
        </authorList>
    </citation>
    <scope>NUCLEOTIDE SEQUENCE</scope>
    <source>
        <strain evidence="1">DSM 106523</strain>
    </source>
</reference>
<protein>
    <submittedName>
        <fullName evidence="1">Uncharacterized protein</fullName>
    </submittedName>
</protein>
<organism evidence="1 2">
    <name type="scientific">Natronosporangium hydrolyticum</name>
    <dbReference type="NCBI Taxonomy" id="2811111"/>
    <lineage>
        <taxon>Bacteria</taxon>
        <taxon>Bacillati</taxon>
        <taxon>Actinomycetota</taxon>
        <taxon>Actinomycetes</taxon>
        <taxon>Micromonosporales</taxon>
        <taxon>Micromonosporaceae</taxon>
        <taxon>Natronosporangium</taxon>
    </lineage>
</organism>
<dbReference type="RefSeq" id="WP_239675052.1">
    <property type="nucleotide sequence ID" value="NZ_CP070499.1"/>
</dbReference>
<name>A0A895Y5L7_9ACTN</name>
<proteinExistence type="predicted"/>
<sequence length="79" mass="8812">MMWSTLRRVLPGVDLDELSSLGRPLFEQRPRMLTEAARTIADRWPGVEPRWLGDALSVQALAARTSAAARRPDRTAPSI</sequence>
<evidence type="ECO:0000313" key="2">
    <source>
        <dbReference type="Proteomes" id="UP000662857"/>
    </source>
</evidence>
<evidence type="ECO:0000313" key="1">
    <source>
        <dbReference type="EMBL" id="QSB12994.1"/>
    </source>
</evidence>
<dbReference type="Proteomes" id="UP000662857">
    <property type="component" value="Chromosome"/>
</dbReference>
<gene>
    <name evidence="1" type="ORF">JQS43_15155</name>
</gene>